<dbReference type="AlphaFoldDB" id="A0AA38X340"/>
<sequence length="1205" mass="134126">MTGFYLSLHSPFSSRSHLQSPKRLLSITPCPSICTLQDGRVQSRTARRRRTQAAAAAAVAQNNNSTVPGSEVATNSTQESSTSSNLLNPSSDSTTANTQTPLGDEQATTQLVIRPAPSLQDQNVSTASFCPATSAPPPVSATSVDDTKSAPPQQNSNTVTACHSPNTPGLDHAASDIPQDHTSTQSQTSGSVARDGQQASRSRSGNDIVHSATSNQTQNTQDAVNGCGLGEIPDNGKSVEQEVFSDSFVGKALVANYYSMTTGRYTDLYRYTLGFYRRESPEEMHERRTQSESPPALVVHGENYIQLSPARPKRRRIIWLLMRSLTQRHPSTPLATDYFGHIISAAKLPSKDDSLAETVKYFDEYHPQAGANSEDFHVTLSDVVRLSLSDLLAYLDTTNSVTTSYSLKQDTIQALNTIVSFNPYHECFRRVHPTHAHTVFEPTLTTKNGTKFHGIPQNAATSDAPQQTSTGNAEYLSPGLVTVPGFARSVRTAFSKGGSLALNVNTATSIFYQPASTLHDLIAIWRNREPGPVFHGSARYHSLNKFLKNLHVRTSYAGNDDYIARVASLTVPDSDFQEPLASQCTMILRGVDRNTTVHEYFQQLLPVSVPNTRDSLVVILGEGGRRITVPATCLHVIPGQICRTTEEKPAAGIRPPMQNRRLISSGRQLFLGTPGITTRGALQFDLSLGRNMLRVPVERLQVPDIFYLSPTGDRNEIQPADASLDRLAYLYGSWNLTYKTFDAKANREILNYKTYCAPTTSKKWTFVELRLLNHDGCSSESVNLFRKRFPNALKNVGYHKPDELKKQSENIEKLLRSLKGKVDFVVLFLPAKDQDLYSAIKRSGDQELGLTTICHVTHDARVSQNKLHVKNDWGFLGNLTMKINLKTRRDAVNHTLRYRAPILDKPTMVLGIDVTHPGPAAMKDSPSVAAVVGSVDYRYAQWPASLRYQLPELQAGQNPYRRKQAVEKVLQLDEMVFERLDDFGKRNGKLPEQIVVFRDGLSEDQFRMCQEYEYPRILAAIDRAENSWQRQKPSERAKVLLVCAIKRHHTRMYPEERAPEDEDLYIGRGAKGTGQYNWNPLPGTLVTQRVTYGSGRDFFLYSQNAIKGTARPTHYTILADEIGCDTREVAQMTHNLSYLFGRATRSTGVCAPVYYADLAADRARCYVRDVYHVYVPPNEPRPTYHDGVPFDLGIHTDLATQMWYI</sequence>
<feature type="compositionally biased region" description="Low complexity" evidence="1">
    <location>
        <begin position="74"/>
        <end position="95"/>
    </location>
</feature>
<dbReference type="InterPro" id="IPR036085">
    <property type="entry name" value="PAZ_dom_sf"/>
</dbReference>
<evidence type="ECO:0000313" key="4">
    <source>
        <dbReference type="Proteomes" id="UP001172673"/>
    </source>
</evidence>
<feature type="compositionally biased region" description="Polar residues" evidence="1">
    <location>
        <begin position="150"/>
        <end position="167"/>
    </location>
</feature>
<evidence type="ECO:0000256" key="1">
    <source>
        <dbReference type="SAM" id="MobiDB-lite"/>
    </source>
</evidence>
<feature type="region of interest" description="Disordered" evidence="1">
    <location>
        <begin position="122"/>
        <end position="229"/>
    </location>
</feature>
<evidence type="ECO:0000313" key="3">
    <source>
        <dbReference type="EMBL" id="KAJ9605777.1"/>
    </source>
</evidence>
<feature type="region of interest" description="Disordered" evidence="1">
    <location>
        <begin position="58"/>
        <end position="103"/>
    </location>
</feature>
<accession>A0AA38X340</accession>
<evidence type="ECO:0000259" key="2">
    <source>
        <dbReference type="PROSITE" id="PS50822"/>
    </source>
</evidence>
<dbReference type="PROSITE" id="PS50822">
    <property type="entry name" value="PIWI"/>
    <property type="match status" value="1"/>
</dbReference>
<dbReference type="Pfam" id="PF08699">
    <property type="entry name" value="ArgoL1"/>
    <property type="match status" value="1"/>
</dbReference>
<dbReference type="InterPro" id="IPR014811">
    <property type="entry name" value="ArgoL1"/>
</dbReference>
<feature type="compositionally biased region" description="Polar residues" evidence="1">
    <location>
        <begin position="180"/>
        <end position="223"/>
    </location>
</feature>
<dbReference type="Gene3D" id="3.30.420.10">
    <property type="entry name" value="Ribonuclease H-like superfamily/Ribonuclease H"/>
    <property type="match status" value="1"/>
</dbReference>
<dbReference type="SUPFAM" id="SSF53098">
    <property type="entry name" value="Ribonuclease H-like"/>
    <property type="match status" value="1"/>
</dbReference>
<gene>
    <name evidence="3" type="ORF">H2200_009626</name>
</gene>
<proteinExistence type="predicted"/>
<dbReference type="Proteomes" id="UP001172673">
    <property type="component" value="Unassembled WGS sequence"/>
</dbReference>
<dbReference type="SMART" id="SM00950">
    <property type="entry name" value="Piwi"/>
    <property type="match status" value="1"/>
</dbReference>
<reference evidence="3" key="1">
    <citation type="submission" date="2022-10" db="EMBL/GenBank/DDBJ databases">
        <title>Culturing micro-colonial fungi from biological soil crusts in the Mojave desert and describing Neophaeococcomyces mojavensis, and introducing the new genera and species Taxawa tesnikishii.</title>
        <authorList>
            <person name="Kurbessoian T."/>
            <person name="Stajich J.E."/>
        </authorList>
    </citation>
    <scope>NUCLEOTIDE SEQUENCE</scope>
    <source>
        <strain evidence="3">TK_41</strain>
    </source>
</reference>
<keyword evidence="4" id="KW-1185">Reference proteome</keyword>
<dbReference type="SUPFAM" id="SSF101690">
    <property type="entry name" value="PAZ domain"/>
    <property type="match status" value="1"/>
</dbReference>
<name>A0AA38X340_9EURO</name>
<protein>
    <recommendedName>
        <fullName evidence="2">Piwi domain-containing protein</fullName>
    </recommendedName>
</protein>
<comment type="caution">
    <text evidence="3">The sequence shown here is derived from an EMBL/GenBank/DDBJ whole genome shotgun (WGS) entry which is preliminary data.</text>
</comment>
<dbReference type="GO" id="GO:0003676">
    <property type="term" value="F:nucleic acid binding"/>
    <property type="evidence" value="ECO:0007669"/>
    <property type="project" value="InterPro"/>
</dbReference>
<organism evidence="3 4">
    <name type="scientific">Cladophialophora chaetospira</name>
    <dbReference type="NCBI Taxonomy" id="386627"/>
    <lineage>
        <taxon>Eukaryota</taxon>
        <taxon>Fungi</taxon>
        <taxon>Dikarya</taxon>
        <taxon>Ascomycota</taxon>
        <taxon>Pezizomycotina</taxon>
        <taxon>Eurotiomycetes</taxon>
        <taxon>Chaetothyriomycetidae</taxon>
        <taxon>Chaetothyriales</taxon>
        <taxon>Herpotrichiellaceae</taxon>
        <taxon>Cladophialophora</taxon>
    </lineage>
</organism>
<dbReference type="InterPro" id="IPR036397">
    <property type="entry name" value="RNaseH_sf"/>
</dbReference>
<dbReference type="EMBL" id="JAPDRK010000015">
    <property type="protein sequence ID" value="KAJ9605777.1"/>
    <property type="molecule type" value="Genomic_DNA"/>
</dbReference>
<dbReference type="Pfam" id="PF16486">
    <property type="entry name" value="ArgoN"/>
    <property type="match status" value="1"/>
</dbReference>
<dbReference type="Gene3D" id="2.170.260.10">
    <property type="entry name" value="paz domain"/>
    <property type="match status" value="1"/>
</dbReference>
<dbReference type="Gene3D" id="3.40.50.2300">
    <property type="match status" value="1"/>
</dbReference>
<dbReference type="InterPro" id="IPR003165">
    <property type="entry name" value="Piwi"/>
</dbReference>
<dbReference type="PANTHER" id="PTHR22891">
    <property type="entry name" value="EUKARYOTIC TRANSLATION INITIATION FACTOR 2C"/>
    <property type="match status" value="1"/>
</dbReference>
<feature type="domain" description="Piwi" evidence="2">
    <location>
        <begin position="824"/>
        <end position="1168"/>
    </location>
</feature>
<dbReference type="Pfam" id="PF02171">
    <property type="entry name" value="Piwi"/>
    <property type="match status" value="1"/>
</dbReference>
<dbReference type="InterPro" id="IPR032474">
    <property type="entry name" value="Argonaute_N"/>
</dbReference>
<feature type="compositionally biased region" description="Low complexity" evidence="1">
    <location>
        <begin position="58"/>
        <end position="67"/>
    </location>
</feature>
<dbReference type="InterPro" id="IPR012337">
    <property type="entry name" value="RNaseH-like_sf"/>
</dbReference>